<dbReference type="STRING" id="1121448.DGI_0829"/>
<accession>T2G975</accession>
<feature type="domain" description="EF-hand" evidence="1">
    <location>
        <begin position="37"/>
        <end position="72"/>
    </location>
</feature>
<dbReference type="PATRIC" id="fig|1121448.10.peg.831"/>
<evidence type="ECO:0000313" key="2">
    <source>
        <dbReference type="EMBL" id="AGW12724.1"/>
    </source>
</evidence>
<protein>
    <recommendedName>
        <fullName evidence="1">EF-hand domain-containing protein</fullName>
    </recommendedName>
</protein>
<dbReference type="InterPro" id="IPR011992">
    <property type="entry name" value="EF-hand-dom_pair"/>
</dbReference>
<organism evidence="2 3">
    <name type="scientific">Megalodesulfovibrio gigas (strain ATCC 19364 / DSM 1382 / NCIMB 9332 / VKM B-1759)</name>
    <name type="common">Desulfovibrio gigas</name>
    <dbReference type="NCBI Taxonomy" id="1121448"/>
    <lineage>
        <taxon>Bacteria</taxon>
        <taxon>Pseudomonadati</taxon>
        <taxon>Thermodesulfobacteriota</taxon>
        <taxon>Desulfovibrionia</taxon>
        <taxon>Desulfovibrionales</taxon>
        <taxon>Desulfovibrionaceae</taxon>
        <taxon>Megalodesulfovibrio</taxon>
    </lineage>
</organism>
<evidence type="ECO:0000313" key="3">
    <source>
        <dbReference type="Proteomes" id="UP000016587"/>
    </source>
</evidence>
<dbReference type="HOGENOM" id="CLU_2245584_0_0_7"/>
<name>T2G975_MEGG1</name>
<dbReference type="GO" id="GO:0005509">
    <property type="term" value="F:calcium ion binding"/>
    <property type="evidence" value="ECO:0007669"/>
    <property type="project" value="InterPro"/>
</dbReference>
<dbReference type="PROSITE" id="PS00018">
    <property type="entry name" value="EF_HAND_1"/>
    <property type="match status" value="1"/>
</dbReference>
<dbReference type="InterPro" id="IPR002048">
    <property type="entry name" value="EF_hand_dom"/>
</dbReference>
<evidence type="ECO:0000259" key="1">
    <source>
        <dbReference type="PROSITE" id="PS50222"/>
    </source>
</evidence>
<gene>
    <name evidence="2" type="ORF">DGI_0829</name>
</gene>
<dbReference type="KEGG" id="dgg:DGI_0829"/>
<reference evidence="2 3" key="1">
    <citation type="journal article" date="2013" name="J. Bacteriol.">
        <title>Roles of HynAB and Ech, the only two hydrogenases found in the model sulfate reducer Desulfovibrio gigas.</title>
        <authorList>
            <person name="Morais-Silva F.O."/>
            <person name="Santos C.I."/>
            <person name="Rodrigues R."/>
            <person name="Pereira I.A."/>
            <person name="Rodrigues-Pousada C."/>
        </authorList>
    </citation>
    <scope>NUCLEOTIDE SEQUENCE [LARGE SCALE GENOMIC DNA]</scope>
    <source>
        <strain evidence="3">ATCC 19364 / DSM 1382 / NCIMB 9332 / VKM B-1759</strain>
    </source>
</reference>
<dbReference type="PROSITE" id="PS50222">
    <property type="entry name" value="EF_HAND_2"/>
    <property type="match status" value="1"/>
</dbReference>
<sequence length="104" mass="11003">MRAFPEEEVRMIRVAMLMMAAALTFGAIAPGVALAMDQAGRSKMHFDMMDKNKDGGVDLAEYKKMMGPNADAAFAATDADGNGVISLEELTAYEAAHGGHGGHQ</sequence>
<dbReference type="AlphaFoldDB" id="T2G975"/>
<keyword evidence="3" id="KW-1185">Reference proteome</keyword>
<reference evidence="3" key="2">
    <citation type="submission" date="2013-07" db="EMBL/GenBank/DDBJ databases">
        <authorList>
            <person name="Morais-Silva F.O."/>
            <person name="Rezende A.M."/>
            <person name="Pimentel C."/>
            <person name="Resende D.M."/>
            <person name="Santos C.I."/>
            <person name="Clemente C."/>
            <person name="de Oliveira L.M."/>
            <person name="da Silva S.M."/>
            <person name="Costa D.A."/>
            <person name="Varela-Raposo A."/>
            <person name="Horacio E.C.A."/>
            <person name="Matos M."/>
            <person name="Flores O."/>
            <person name="Ruiz J.C."/>
            <person name="Rodrigues-Pousada C."/>
        </authorList>
    </citation>
    <scope>NUCLEOTIDE SEQUENCE [LARGE SCALE GENOMIC DNA]</scope>
    <source>
        <strain evidence="3">ATCC 19364 / DSM 1382 / NCIMB 9332 / VKM B-1759</strain>
    </source>
</reference>
<dbReference type="Proteomes" id="UP000016587">
    <property type="component" value="Chromosome"/>
</dbReference>
<proteinExistence type="predicted"/>
<dbReference type="InterPro" id="IPR018247">
    <property type="entry name" value="EF_Hand_1_Ca_BS"/>
</dbReference>
<dbReference type="Pfam" id="PF13202">
    <property type="entry name" value="EF-hand_5"/>
    <property type="match status" value="2"/>
</dbReference>
<dbReference type="SUPFAM" id="SSF47473">
    <property type="entry name" value="EF-hand"/>
    <property type="match status" value="1"/>
</dbReference>
<dbReference type="EMBL" id="CP006585">
    <property type="protein sequence ID" value="AGW12724.1"/>
    <property type="molecule type" value="Genomic_DNA"/>
</dbReference>
<dbReference type="Gene3D" id="1.10.238.10">
    <property type="entry name" value="EF-hand"/>
    <property type="match status" value="1"/>
</dbReference>